<dbReference type="EMBL" id="LGRX02018953">
    <property type="protein sequence ID" value="KAK3259170.1"/>
    <property type="molecule type" value="Genomic_DNA"/>
</dbReference>
<name>A0AAE0FGN6_9CHLO</name>
<protein>
    <submittedName>
        <fullName evidence="1">Uncharacterized protein</fullName>
    </submittedName>
</protein>
<gene>
    <name evidence="1" type="ORF">CYMTET_31830</name>
</gene>
<evidence type="ECO:0000313" key="1">
    <source>
        <dbReference type="EMBL" id="KAK3259170.1"/>
    </source>
</evidence>
<evidence type="ECO:0000313" key="2">
    <source>
        <dbReference type="Proteomes" id="UP001190700"/>
    </source>
</evidence>
<dbReference type="AlphaFoldDB" id="A0AAE0FGN6"/>
<reference evidence="1 2" key="1">
    <citation type="journal article" date="2015" name="Genome Biol. Evol.">
        <title>Comparative Genomics of a Bacterivorous Green Alga Reveals Evolutionary Causalities and Consequences of Phago-Mixotrophic Mode of Nutrition.</title>
        <authorList>
            <person name="Burns J.A."/>
            <person name="Paasch A."/>
            <person name="Narechania A."/>
            <person name="Kim E."/>
        </authorList>
    </citation>
    <scope>NUCLEOTIDE SEQUENCE [LARGE SCALE GENOMIC DNA]</scope>
    <source>
        <strain evidence="1 2">PLY_AMNH</strain>
    </source>
</reference>
<sequence>MSVELCLDTVDRQAEDQTFDCGRHYVSNKMGRYEYYVDVCQLRVIDYTVVVPSIVRYGNIKKSTQESGSVASNTGGEIVYNFKEIMYKDHCLDSEAKIYNKVVIKYSTESPSPNGFSDIVLKCVFDKEDNSDSELRSVRIANMMRAASLTESRVLEGFVGWCDLDSSRLCNSVTTPYKIAKVLNSTATSYSPHVVSIELFTRKCVPQGATKDMRQWPRLRKTFLLTVAVMPAFVTTLDLFIPNKNADTKTEKTKNRGRSPILTTQVYTWIASKIVKMLICLTKELKCYPDLKPANVALWSDIHENMQLTFIDLDSLDYFEGRNCVATYPHPQIIPEENGLTPCEPKYVWWSFMCLLVDVDQGYEACKFFWEHAAERRERMVVPPYSLEGFYKIEEEELKILLRSVLGDALQKCLWDTYLLLSVKVDESRYARRYSPEYPLQQPSRVDITISIMNDFLEKVQDIPESRSIVVDRDTKLLRLSNSINAFELEIYNEPPIDATVKPIHTQVLDEQDTLYCVGKQRELKQDTIPKLWWYPDYTPQGDEIKKKHILISNTDDYKYSLANDRPTFQLFISTCFDCPGFLSFENCRIRGTLDGLHVIKRYTIGQLASMDTTKFDVRGEGDDDENFRTSAVLSRTDATKSENYVSGRRVDALDPMKSSQEFYATEKGNGRLVAPGYVYRCMYIPQHKSDHRSYKYNYEYFGLPPTEARDAKLAKSLYLMFKPIFRSPAIAKADWRRVPFIGDDNL</sequence>
<proteinExistence type="predicted"/>
<organism evidence="1 2">
    <name type="scientific">Cymbomonas tetramitiformis</name>
    <dbReference type="NCBI Taxonomy" id="36881"/>
    <lineage>
        <taxon>Eukaryota</taxon>
        <taxon>Viridiplantae</taxon>
        <taxon>Chlorophyta</taxon>
        <taxon>Pyramimonadophyceae</taxon>
        <taxon>Pyramimonadales</taxon>
        <taxon>Pyramimonadaceae</taxon>
        <taxon>Cymbomonas</taxon>
    </lineage>
</organism>
<accession>A0AAE0FGN6</accession>
<keyword evidence="2" id="KW-1185">Reference proteome</keyword>
<dbReference type="Proteomes" id="UP001190700">
    <property type="component" value="Unassembled WGS sequence"/>
</dbReference>
<comment type="caution">
    <text evidence="1">The sequence shown here is derived from an EMBL/GenBank/DDBJ whole genome shotgun (WGS) entry which is preliminary data.</text>
</comment>